<feature type="compositionally biased region" description="Gly residues" evidence="6">
    <location>
        <begin position="12"/>
        <end position="23"/>
    </location>
</feature>
<dbReference type="EMBL" id="SNYN01000021">
    <property type="protein sequence ID" value="TDQ47555.1"/>
    <property type="molecule type" value="Genomic_DNA"/>
</dbReference>
<feature type="transmembrane region" description="Helical" evidence="7">
    <location>
        <begin position="191"/>
        <end position="214"/>
    </location>
</feature>
<feature type="region of interest" description="Disordered" evidence="6">
    <location>
        <begin position="1"/>
        <end position="75"/>
    </location>
</feature>
<evidence type="ECO:0000256" key="3">
    <source>
        <dbReference type="ARBA" id="ARBA00022692"/>
    </source>
</evidence>
<evidence type="ECO:0000259" key="8">
    <source>
        <dbReference type="Pfam" id="PF06271"/>
    </source>
</evidence>
<dbReference type="PANTHER" id="PTHR36115">
    <property type="entry name" value="PROLINE-RICH ANTIGEN HOMOLOG-RELATED"/>
    <property type="match status" value="1"/>
</dbReference>
<dbReference type="GO" id="GO:0005886">
    <property type="term" value="C:plasma membrane"/>
    <property type="evidence" value="ECO:0007669"/>
    <property type="project" value="UniProtKB-SubCell"/>
</dbReference>
<evidence type="ECO:0000256" key="1">
    <source>
        <dbReference type="ARBA" id="ARBA00004651"/>
    </source>
</evidence>
<feature type="transmembrane region" description="Helical" evidence="7">
    <location>
        <begin position="91"/>
        <end position="114"/>
    </location>
</feature>
<keyword evidence="3 7" id="KW-0812">Transmembrane</keyword>
<dbReference type="OrthoDB" id="9774993at2"/>
<comment type="caution">
    <text evidence="9">The sequence shown here is derived from an EMBL/GenBank/DDBJ whole genome shotgun (WGS) entry which is preliminary data.</text>
</comment>
<dbReference type="Pfam" id="PF06271">
    <property type="entry name" value="RDD"/>
    <property type="match status" value="1"/>
</dbReference>
<accession>A0A4R6UQL8</accession>
<keyword evidence="10" id="KW-1185">Reference proteome</keyword>
<evidence type="ECO:0000313" key="9">
    <source>
        <dbReference type="EMBL" id="TDQ47555.1"/>
    </source>
</evidence>
<dbReference type="RefSeq" id="WP_133742913.1">
    <property type="nucleotide sequence ID" value="NZ_SNYN01000021.1"/>
</dbReference>
<gene>
    <name evidence="9" type="ORF">EV190_12123</name>
</gene>
<feature type="domain" description="RDD" evidence="8">
    <location>
        <begin position="77"/>
        <end position="230"/>
    </location>
</feature>
<dbReference type="PANTHER" id="PTHR36115:SF6">
    <property type="entry name" value="PROLINE-RICH ANTIGEN HOMOLOG"/>
    <property type="match status" value="1"/>
</dbReference>
<dbReference type="Proteomes" id="UP000295281">
    <property type="component" value="Unassembled WGS sequence"/>
</dbReference>
<reference evidence="9 10" key="1">
    <citation type="submission" date="2019-03" db="EMBL/GenBank/DDBJ databases">
        <title>Genomic Encyclopedia of Type Strains, Phase IV (KMG-IV): sequencing the most valuable type-strain genomes for metagenomic binning, comparative biology and taxonomic classification.</title>
        <authorList>
            <person name="Goeker M."/>
        </authorList>
    </citation>
    <scope>NUCLEOTIDE SEQUENCE [LARGE SCALE GENOMIC DNA]</scope>
    <source>
        <strain evidence="9 10">DSM 46770</strain>
    </source>
</reference>
<evidence type="ECO:0000313" key="10">
    <source>
        <dbReference type="Proteomes" id="UP000295281"/>
    </source>
</evidence>
<dbReference type="AlphaFoldDB" id="A0A4R6UQL8"/>
<evidence type="ECO:0000256" key="2">
    <source>
        <dbReference type="ARBA" id="ARBA00022475"/>
    </source>
</evidence>
<evidence type="ECO:0000256" key="7">
    <source>
        <dbReference type="SAM" id="Phobius"/>
    </source>
</evidence>
<feature type="transmembrane region" description="Helical" evidence="7">
    <location>
        <begin position="126"/>
        <end position="146"/>
    </location>
</feature>
<protein>
    <submittedName>
        <fullName evidence="9">RDD family protein</fullName>
    </submittedName>
</protein>
<evidence type="ECO:0000256" key="4">
    <source>
        <dbReference type="ARBA" id="ARBA00022989"/>
    </source>
</evidence>
<name>A0A4R6UQL8_9ACTN</name>
<evidence type="ECO:0000256" key="5">
    <source>
        <dbReference type="ARBA" id="ARBA00023136"/>
    </source>
</evidence>
<evidence type="ECO:0000256" key="6">
    <source>
        <dbReference type="SAM" id="MobiDB-lite"/>
    </source>
</evidence>
<keyword evidence="2" id="KW-1003">Cell membrane</keyword>
<dbReference type="InterPro" id="IPR051791">
    <property type="entry name" value="Pra-immunoreactive"/>
</dbReference>
<comment type="subcellular location">
    <subcellularLocation>
        <location evidence="1">Cell membrane</location>
        <topology evidence="1">Multi-pass membrane protein</topology>
    </subcellularLocation>
</comment>
<feature type="compositionally biased region" description="Pro residues" evidence="6">
    <location>
        <begin position="26"/>
        <end position="68"/>
    </location>
</feature>
<keyword evidence="5 7" id="KW-0472">Membrane</keyword>
<dbReference type="InterPro" id="IPR010432">
    <property type="entry name" value="RDD"/>
</dbReference>
<organism evidence="9 10">
    <name type="scientific">Actinorugispora endophytica</name>
    <dbReference type="NCBI Taxonomy" id="1605990"/>
    <lineage>
        <taxon>Bacteria</taxon>
        <taxon>Bacillati</taxon>
        <taxon>Actinomycetota</taxon>
        <taxon>Actinomycetes</taxon>
        <taxon>Streptosporangiales</taxon>
        <taxon>Nocardiopsidaceae</taxon>
        <taxon>Actinorugispora</taxon>
    </lineage>
</organism>
<keyword evidence="4 7" id="KW-1133">Transmembrane helix</keyword>
<proteinExistence type="predicted"/>
<sequence>MSLPPPWNPEHGQGGQWQGGPTEGGPRPPVQGPPPIRTGVFQPPPYQQPRPAPVPLPGGRPWPPPPPGANGGHYPLADWGQRAGARLIDTCFVIVPGAVLTFAVSMIWGAFAVADGSGLSSAWDSSMIIASVCAFLLWTGYDAFCVHRWGRTPGKTITKILVVPLSGEGRPARVPFDALLVRAGLFQLPWAFMWAPLSVQSLLGMVAMVVFYFLPLWDRPNQQGLHDKVSRTVVVRTG</sequence>